<keyword evidence="2" id="KW-1185">Reference proteome</keyword>
<evidence type="ECO:0000256" key="1">
    <source>
        <dbReference type="SAM" id="MobiDB-lite"/>
    </source>
</evidence>
<protein>
    <submittedName>
        <fullName evidence="3">Uncharacterized protein</fullName>
    </submittedName>
</protein>
<dbReference type="WBParaSite" id="SPAL_0001744700.1">
    <property type="protein sequence ID" value="SPAL_0001744700.1"/>
    <property type="gene ID" value="SPAL_0001744700"/>
</dbReference>
<reference evidence="3" key="1">
    <citation type="submission" date="2017-02" db="UniProtKB">
        <authorList>
            <consortium name="WormBaseParasite"/>
        </authorList>
    </citation>
    <scope>IDENTIFICATION</scope>
</reference>
<dbReference type="Proteomes" id="UP000046392">
    <property type="component" value="Unplaced"/>
</dbReference>
<feature type="region of interest" description="Disordered" evidence="1">
    <location>
        <begin position="27"/>
        <end position="60"/>
    </location>
</feature>
<feature type="compositionally biased region" description="Low complexity" evidence="1">
    <location>
        <begin position="27"/>
        <end position="47"/>
    </location>
</feature>
<accession>A0A0N5CHY5</accession>
<name>A0A0N5CHY5_STREA</name>
<proteinExistence type="predicted"/>
<sequence>MKIQSPQQYSFLSPQTSDVQNSLLNSTLSLSNNSTPTSSTTISTATSPGTPEAVRQHGGVSPVPFELVNKLLSLIKEKPSYDRDQRNKREVEHKIRRFNQVMKNKSRTIKNPILKKFLQKKQE</sequence>
<evidence type="ECO:0000313" key="2">
    <source>
        <dbReference type="Proteomes" id="UP000046392"/>
    </source>
</evidence>
<dbReference type="AlphaFoldDB" id="A0A0N5CHY5"/>
<organism evidence="2 3">
    <name type="scientific">Strongyloides papillosus</name>
    <name type="common">Intestinal threadworm</name>
    <dbReference type="NCBI Taxonomy" id="174720"/>
    <lineage>
        <taxon>Eukaryota</taxon>
        <taxon>Metazoa</taxon>
        <taxon>Ecdysozoa</taxon>
        <taxon>Nematoda</taxon>
        <taxon>Chromadorea</taxon>
        <taxon>Rhabditida</taxon>
        <taxon>Tylenchina</taxon>
        <taxon>Panagrolaimomorpha</taxon>
        <taxon>Strongyloidoidea</taxon>
        <taxon>Strongyloididae</taxon>
        <taxon>Strongyloides</taxon>
    </lineage>
</organism>
<evidence type="ECO:0000313" key="3">
    <source>
        <dbReference type="WBParaSite" id="SPAL_0001744700.1"/>
    </source>
</evidence>